<dbReference type="Gene3D" id="2.40.50.100">
    <property type="match status" value="1"/>
</dbReference>
<dbReference type="RefSeq" id="WP_188665230.1">
    <property type="nucleotide sequence ID" value="NZ_BMHV01000016.1"/>
</dbReference>
<evidence type="ECO:0000313" key="5">
    <source>
        <dbReference type="EMBL" id="GGF68358.1"/>
    </source>
</evidence>
<feature type="domain" description="CzcB-like C-terminal circularly permuted SH3-like" evidence="4">
    <location>
        <begin position="353"/>
        <end position="399"/>
    </location>
</feature>
<dbReference type="Gene3D" id="2.40.420.20">
    <property type="match status" value="1"/>
</dbReference>
<dbReference type="NCBIfam" id="TIGR01730">
    <property type="entry name" value="RND_mfp"/>
    <property type="match status" value="1"/>
</dbReference>
<proteinExistence type="inferred from homology"/>
<evidence type="ECO:0000259" key="4">
    <source>
        <dbReference type="Pfam" id="PF25975"/>
    </source>
</evidence>
<dbReference type="Gene3D" id="1.10.287.470">
    <property type="entry name" value="Helix hairpin bin"/>
    <property type="match status" value="1"/>
</dbReference>
<dbReference type="GO" id="GO:0015562">
    <property type="term" value="F:efflux transmembrane transporter activity"/>
    <property type="evidence" value="ECO:0007669"/>
    <property type="project" value="TreeGrafter"/>
</dbReference>
<dbReference type="Gene3D" id="2.40.30.170">
    <property type="match status" value="1"/>
</dbReference>
<dbReference type="InterPro" id="IPR058649">
    <property type="entry name" value="CzcB_C"/>
</dbReference>
<sequence length="415" mass="46084">MELWQRYKKAIFPLVAILIGIAVFAILKATKPQTPLMEVEERYWPIAVETVQFENVRPRVRSFGEIRAGREAELRAQVSGRVISVSDSLGDGASVRAGDVLIRIDDFDYVATEQERRADLHEAEAKLVELQTMLSGEEKLLPVDKKQVDLAARELDRQRQLLKRSAVSKKAYDDAQLNLNTRRQNVLVREQTIARFQSQIVQAASAVEKAKIALSKAQRDVEDTQLKAPFDGFLTQTDVTEGKQVSTSDRLARLISLQRLEVGFHLSEAAYARLTRQTPLKGRTVEISVRHGAVAEKFEGTIVRIDARVDAATGGRNVFAALSGLTLDTDLRPGLFVQVNVPDEEYQSVVSLPVQAVHDAAYVYVVKDSRLEKRDVEIAALDGEHVLIATGLQAGEQICITRFAEMGSGVKVLVK</sequence>
<keyword evidence="2" id="KW-0175">Coiled coil</keyword>
<dbReference type="PANTHER" id="PTHR30469:SF15">
    <property type="entry name" value="HLYD FAMILY OF SECRETION PROTEINS"/>
    <property type="match status" value="1"/>
</dbReference>
<evidence type="ECO:0000313" key="6">
    <source>
        <dbReference type="Proteomes" id="UP000632498"/>
    </source>
</evidence>
<dbReference type="EMBL" id="BMHV01000016">
    <property type="protein sequence ID" value="GGF68358.1"/>
    <property type="molecule type" value="Genomic_DNA"/>
</dbReference>
<evidence type="ECO:0000259" key="3">
    <source>
        <dbReference type="Pfam" id="PF25917"/>
    </source>
</evidence>
<accession>A0A917C3K9</accession>
<evidence type="ECO:0008006" key="7">
    <source>
        <dbReference type="Google" id="ProtNLM"/>
    </source>
</evidence>
<dbReference type="GO" id="GO:1990281">
    <property type="term" value="C:efflux pump complex"/>
    <property type="evidence" value="ECO:0007669"/>
    <property type="project" value="TreeGrafter"/>
</dbReference>
<name>A0A917C3K9_9PROT</name>
<feature type="coiled-coil region" evidence="2">
    <location>
        <begin position="111"/>
        <end position="140"/>
    </location>
</feature>
<dbReference type="InterPro" id="IPR006143">
    <property type="entry name" value="RND_pump_MFP"/>
</dbReference>
<dbReference type="Pfam" id="PF25917">
    <property type="entry name" value="BSH_RND"/>
    <property type="match status" value="1"/>
</dbReference>
<organism evidence="5 6">
    <name type="scientific">Terasakiella brassicae</name>
    <dbReference type="NCBI Taxonomy" id="1634917"/>
    <lineage>
        <taxon>Bacteria</taxon>
        <taxon>Pseudomonadati</taxon>
        <taxon>Pseudomonadota</taxon>
        <taxon>Alphaproteobacteria</taxon>
        <taxon>Rhodospirillales</taxon>
        <taxon>Terasakiellaceae</taxon>
        <taxon>Terasakiella</taxon>
    </lineage>
</organism>
<keyword evidence="6" id="KW-1185">Reference proteome</keyword>
<evidence type="ECO:0000256" key="2">
    <source>
        <dbReference type="SAM" id="Coils"/>
    </source>
</evidence>
<protein>
    <recommendedName>
        <fullName evidence="7">RND efflux pump membrane fusion protein barrel-sandwich domain-containing protein</fullName>
    </recommendedName>
</protein>
<dbReference type="PANTHER" id="PTHR30469">
    <property type="entry name" value="MULTIDRUG RESISTANCE PROTEIN MDTA"/>
    <property type="match status" value="1"/>
</dbReference>
<dbReference type="Proteomes" id="UP000632498">
    <property type="component" value="Unassembled WGS sequence"/>
</dbReference>
<dbReference type="InterPro" id="IPR058625">
    <property type="entry name" value="MdtA-like_BSH"/>
</dbReference>
<dbReference type="SUPFAM" id="SSF111369">
    <property type="entry name" value="HlyD-like secretion proteins"/>
    <property type="match status" value="1"/>
</dbReference>
<reference evidence="5" key="2">
    <citation type="submission" date="2020-09" db="EMBL/GenBank/DDBJ databases">
        <authorList>
            <person name="Sun Q."/>
            <person name="Zhou Y."/>
        </authorList>
    </citation>
    <scope>NUCLEOTIDE SEQUENCE</scope>
    <source>
        <strain evidence="5">CGMCC 1.15254</strain>
    </source>
</reference>
<gene>
    <name evidence="5" type="ORF">GCM10011332_23150</name>
</gene>
<reference evidence="5" key="1">
    <citation type="journal article" date="2014" name="Int. J. Syst. Evol. Microbiol.">
        <title>Complete genome sequence of Corynebacterium casei LMG S-19264T (=DSM 44701T), isolated from a smear-ripened cheese.</title>
        <authorList>
            <consortium name="US DOE Joint Genome Institute (JGI-PGF)"/>
            <person name="Walter F."/>
            <person name="Albersmeier A."/>
            <person name="Kalinowski J."/>
            <person name="Ruckert C."/>
        </authorList>
    </citation>
    <scope>NUCLEOTIDE SEQUENCE</scope>
    <source>
        <strain evidence="5">CGMCC 1.15254</strain>
    </source>
</reference>
<dbReference type="Pfam" id="PF25975">
    <property type="entry name" value="CzcB_C"/>
    <property type="match status" value="1"/>
</dbReference>
<comment type="similarity">
    <text evidence="1">Belongs to the membrane fusion protein (MFP) (TC 8.A.1) family.</text>
</comment>
<dbReference type="AlphaFoldDB" id="A0A917C3K9"/>
<evidence type="ECO:0000256" key="1">
    <source>
        <dbReference type="ARBA" id="ARBA00009477"/>
    </source>
</evidence>
<comment type="caution">
    <text evidence="5">The sequence shown here is derived from an EMBL/GenBank/DDBJ whole genome shotgun (WGS) entry which is preliminary data.</text>
</comment>
<feature type="domain" description="Multidrug resistance protein MdtA-like barrel-sandwich hybrid" evidence="3">
    <location>
        <begin position="70"/>
        <end position="252"/>
    </location>
</feature>